<keyword evidence="1" id="KW-0812">Transmembrane</keyword>
<proteinExistence type="predicted"/>
<dbReference type="InterPro" id="IPR032816">
    <property type="entry name" value="VTT_dom"/>
</dbReference>
<dbReference type="Proteomes" id="UP000278756">
    <property type="component" value="Chromosome 1"/>
</dbReference>
<dbReference type="OrthoDB" id="9810270at2"/>
<dbReference type="RefSeq" id="WP_126420953.1">
    <property type="nucleotide sequence ID" value="NZ_AP018827.1"/>
</dbReference>
<dbReference type="Pfam" id="PF09335">
    <property type="entry name" value="VTT_dom"/>
    <property type="match status" value="1"/>
</dbReference>
<reference evidence="4" key="2">
    <citation type="journal article" date="2017" name="Plant Physiol. Biochem.">
        <title>Differential oxidative and antioxidative response of duckweed Lemna minor toward plant growth promoting/inhibiting bacteria.</title>
        <authorList>
            <person name="Ishizawa H."/>
            <person name="Kuroda M."/>
            <person name="Morikawa M."/>
            <person name="Ike M."/>
        </authorList>
    </citation>
    <scope>NUCLEOTIDE SEQUENCE [LARGE SCALE GENOMIC DNA]</scope>
    <source>
        <strain evidence="4">M6</strain>
    </source>
</reference>
<gene>
    <name evidence="3" type="ORF">EM6_1122</name>
</gene>
<keyword evidence="1" id="KW-1133">Transmembrane helix</keyword>
<feature type="domain" description="VTT" evidence="2">
    <location>
        <begin position="55"/>
        <end position="155"/>
    </location>
</feature>
<organism evidence="3 4">
    <name type="scientific">Asticcacaulis excentricus</name>
    <dbReference type="NCBI Taxonomy" id="78587"/>
    <lineage>
        <taxon>Bacteria</taxon>
        <taxon>Pseudomonadati</taxon>
        <taxon>Pseudomonadota</taxon>
        <taxon>Alphaproteobacteria</taxon>
        <taxon>Caulobacterales</taxon>
        <taxon>Caulobacteraceae</taxon>
        <taxon>Asticcacaulis</taxon>
    </lineage>
</organism>
<feature type="transmembrane region" description="Helical" evidence="1">
    <location>
        <begin position="170"/>
        <end position="191"/>
    </location>
</feature>
<dbReference type="GO" id="GO:0005886">
    <property type="term" value="C:plasma membrane"/>
    <property type="evidence" value="ECO:0007669"/>
    <property type="project" value="TreeGrafter"/>
</dbReference>
<dbReference type="InterPro" id="IPR051311">
    <property type="entry name" value="DedA_domain"/>
</dbReference>
<feature type="transmembrane region" description="Helical" evidence="1">
    <location>
        <begin position="131"/>
        <end position="150"/>
    </location>
</feature>
<keyword evidence="1" id="KW-0472">Membrane</keyword>
<evidence type="ECO:0000256" key="1">
    <source>
        <dbReference type="SAM" id="Phobius"/>
    </source>
</evidence>
<protein>
    <submittedName>
        <fullName evidence="3">Lipoprotein B</fullName>
    </submittedName>
</protein>
<accession>A0A3G9G875</accession>
<name>A0A3G9G875_9CAUL</name>
<evidence type="ECO:0000313" key="4">
    <source>
        <dbReference type="Proteomes" id="UP000278756"/>
    </source>
</evidence>
<dbReference type="AlphaFoldDB" id="A0A3G9G875"/>
<evidence type="ECO:0000259" key="2">
    <source>
        <dbReference type="Pfam" id="PF09335"/>
    </source>
</evidence>
<sequence>MLRPLYDWTLKQAARPNAEKVLAAISFAESSFFPIPPDVMLVPMALAKPERAYRLALICTIASVLGGLLGYAIGYYLADVGMKILGLFGYAGNLDAFHNWIQEWGAWAILAKGLTPIPFKLVTIASGMGQLNIFIFTVCCIVTRGARFFLSAYLLKRFGPQARELIEKRLYLAVGIFIAILVLGFVAIKFLH</sequence>
<dbReference type="PANTHER" id="PTHR42709:SF11">
    <property type="entry name" value="DEDA FAMILY PROTEIN"/>
    <property type="match status" value="1"/>
</dbReference>
<keyword evidence="3" id="KW-0449">Lipoprotein</keyword>
<feature type="transmembrane region" description="Helical" evidence="1">
    <location>
        <begin position="55"/>
        <end position="78"/>
    </location>
</feature>
<dbReference type="EMBL" id="AP018827">
    <property type="protein sequence ID" value="BBF80538.1"/>
    <property type="molecule type" value="Genomic_DNA"/>
</dbReference>
<evidence type="ECO:0000313" key="3">
    <source>
        <dbReference type="EMBL" id="BBF80538.1"/>
    </source>
</evidence>
<reference evidence="4" key="1">
    <citation type="journal article" date="2017" name="Biotechnol. Biofuels">
        <title>Evaluation of environmental bacterial communities as a factor affecting the growth of duckweed Lemna minor.</title>
        <authorList>
            <person name="Ishizawa H."/>
            <person name="Kuroda M."/>
            <person name="Morikawa M."/>
            <person name="Ike M."/>
        </authorList>
    </citation>
    <scope>NUCLEOTIDE SEQUENCE [LARGE SCALE GENOMIC DNA]</scope>
    <source>
        <strain evidence="4">M6</strain>
    </source>
</reference>
<dbReference type="PANTHER" id="PTHR42709">
    <property type="entry name" value="ALKALINE PHOSPHATASE LIKE PROTEIN"/>
    <property type="match status" value="1"/>
</dbReference>